<keyword evidence="2" id="KW-1185">Reference proteome</keyword>
<evidence type="ECO:0000313" key="1">
    <source>
        <dbReference type="EMBL" id="KRX08441.1"/>
    </source>
</evidence>
<organism evidence="1 2">
    <name type="scientific">Pseudocohnilembus persalinus</name>
    <name type="common">Ciliate</name>
    <dbReference type="NCBI Taxonomy" id="266149"/>
    <lineage>
        <taxon>Eukaryota</taxon>
        <taxon>Sar</taxon>
        <taxon>Alveolata</taxon>
        <taxon>Ciliophora</taxon>
        <taxon>Intramacronucleata</taxon>
        <taxon>Oligohymenophorea</taxon>
        <taxon>Scuticociliatia</taxon>
        <taxon>Philasterida</taxon>
        <taxon>Pseudocohnilembidae</taxon>
        <taxon>Pseudocohnilembus</taxon>
    </lineage>
</organism>
<dbReference type="AlphaFoldDB" id="A0A0V0R1P9"/>
<reference evidence="1 2" key="1">
    <citation type="journal article" date="2015" name="Sci. Rep.">
        <title>Genome of the facultative scuticociliatosis pathogen Pseudocohnilembus persalinus provides insight into its virulence through horizontal gene transfer.</title>
        <authorList>
            <person name="Xiong J."/>
            <person name="Wang G."/>
            <person name="Cheng J."/>
            <person name="Tian M."/>
            <person name="Pan X."/>
            <person name="Warren A."/>
            <person name="Jiang C."/>
            <person name="Yuan D."/>
            <person name="Miao W."/>
        </authorList>
    </citation>
    <scope>NUCLEOTIDE SEQUENCE [LARGE SCALE GENOMIC DNA]</scope>
    <source>
        <strain evidence="1">36N120E</strain>
    </source>
</reference>
<comment type="caution">
    <text evidence="1">The sequence shown here is derived from an EMBL/GenBank/DDBJ whole genome shotgun (WGS) entry which is preliminary data.</text>
</comment>
<dbReference type="Proteomes" id="UP000054937">
    <property type="component" value="Unassembled WGS sequence"/>
</dbReference>
<name>A0A0V0R1P9_PSEPJ</name>
<gene>
    <name evidence="1" type="ORF">PPERSA_12922</name>
</gene>
<proteinExistence type="predicted"/>
<sequence length="266" mass="30447">MEGCQGIKVSTFDSDTFDQLVSNIEALTNLQQINIRIEEAAIDNVDRQLTDIINGYSQLFEAKFQFINCPFGIQSQQYFDFNNLANLSTLLLSFPCEKSFKTNIITTNFIGSITLKYYDCDIPAFSHIYSFEYVDINSVSFLYNEGISFNTVYHSIENMLNTIQSFNNIYILFGQNDITDLSTLNTLFENKNQLVDLTLYLDYHDIVNQTQWEDILLPLTYYGKSTITDIDIFLKDIEQDGKQLYSNMNIDGSYLAIGSNGLPGLF</sequence>
<evidence type="ECO:0000313" key="2">
    <source>
        <dbReference type="Proteomes" id="UP000054937"/>
    </source>
</evidence>
<dbReference type="InParanoid" id="A0A0V0R1P9"/>
<dbReference type="EMBL" id="LDAU01000063">
    <property type="protein sequence ID" value="KRX08441.1"/>
    <property type="molecule type" value="Genomic_DNA"/>
</dbReference>
<accession>A0A0V0R1P9</accession>
<protein>
    <submittedName>
        <fullName evidence="1">Uncharacterized protein</fullName>
    </submittedName>
</protein>